<evidence type="ECO:0000313" key="9">
    <source>
        <dbReference type="EMBL" id="KNZ61160.1"/>
    </source>
</evidence>
<keyword evidence="6" id="KW-0378">Hydrolase</keyword>
<organism evidence="9 10">
    <name type="scientific">Puccinia sorghi</name>
    <dbReference type="NCBI Taxonomy" id="27349"/>
    <lineage>
        <taxon>Eukaryota</taxon>
        <taxon>Fungi</taxon>
        <taxon>Dikarya</taxon>
        <taxon>Basidiomycota</taxon>
        <taxon>Pucciniomycotina</taxon>
        <taxon>Pucciniomycetes</taxon>
        <taxon>Pucciniales</taxon>
        <taxon>Pucciniaceae</taxon>
        <taxon>Puccinia</taxon>
    </lineage>
</organism>
<dbReference type="GO" id="GO:0004518">
    <property type="term" value="F:nuclease activity"/>
    <property type="evidence" value="ECO:0007669"/>
    <property type="project" value="UniProtKB-KW"/>
</dbReference>
<dbReference type="PANTHER" id="PTHR22930">
    <property type="match status" value="1"/>
</dbReference>
<evidence type="ECO:0000256" key="4">
    <source>
        <dbReference type="ARBA" id="ARBA00022722"/>
    </source>
</evidence>
<dbReference type="OrthoDB" id="2505821at2759"/>
<reference evidence="9 10" key="1">
    <citation type="submission" date="2015-08" db="EMBL/GenBank/DDBJ databases">
        <title>Next Generation Sequencing and Analysis of the Genome of Puccinia sorghi L Schw, the Causal Agent of Maize Common Rust.</title>
        <authorList>
            <person name="Rochi L."/>
            <person name="Burguener G."/>
            <person name="Darino M."/>
            <person name="Turjanski A."/>
            <person name="Kreff E."/>
            <person name="Dieguez M.J."/>
            <person name="Sacco F."/>
        </authorList>
    </citation>
    <scope>NUCLEOTIDE SEQUENCE [LARGE SCALE GENOMIC DNA]</scope>
    <source>
        <strain evidence="9 10">RO10H11247</strain>
    </source>
</reference>
<comment type="caution">
    <text evidence="9">The sequence shown here is derived from an EMBL/GenBank/DDBJ whole genome shotgun (WGS) entry which is preliminary data.</text>
</comment>
<dbReference type="GO" id="GO:0046872">
    <property type="term" value="F:metal ion binding"/>
    <property type="evidence" value="ECO:0007669"/>
    <property type="project" value="UniProtKB-KW"/>
</dbReference>
<comment type="similarity">
    <text evidence="3">Belongs to the HARBI1 family.</text>
</comment>
<keyword evidence="7" id="KW-0539">Nucleus</keyword>
<evidence type="ECO:0000256" key="7">
    <source>
        <dbReference type="ARBA" id="ARBA00023242"/>
    </source>
</evidence>
<keyword evidence="10" id="KW-1185">Reference proteome</keyword>
<evidence type="ECO:0000256" key="5">
    <source>
        <dbReference type="ARBA" id="ARBA00022723"/>
    </source>
</evidence>
<keyword evidence="5" id="KW-0479">Metal-binding</keyword>
<dbReference type="PANTHER" id="PTHR22930:SF85">
    <property type="entry name" value="GH03217P-RELATED"/>
    <property type="match status" value="1"/>
</dbReference>
<dbReference type="GO" id="GO:0005634">
    <property type="term" value="C:nucleus"/>
    <property type="evidence" value="ECO:0007669"/>
    <property type="project" value="UniProtKB-SubCell"/>
</dbReference>
<comment type="cofactor">
    <cofactor evidence="1">
        <name>a divalent metal cation</name>
        <dbReference type="ChEBI" id="CHEBI:60240"/>
    </cofactor>
</comment>
<dbReference type="AlphaFoldDB" id="A0A0L6VM19"/>
<accession>A0A0L6VM19</accession>
<evidence type="ECO:0000256" key="3">
    <source>
        <dbReference type="ARBA" id="ARBA00006958"/>
    </source>
</evidence>
<dbReference type="InterPro" id="IPR027806">
    <property type="entry name" value="HARBI1_dom"/>
</dbReference>
<dbReference type="Proteomes" id="UP000037035">
    <property type="component" value="Unassembled WGS sequence"/>
</dbReference>
<proteinExistence type="inferred from homology"/>
<feature type="domain" description="DDE Tnp4" evidence="8">
    <location>
        <begin position="78"/>
        <end position="192"/>
    </location>
</feature>
<gene>
    <name evidence="9" type="ORF">VP01_1443g3</name>
</gene>
<evidence type="ECO:0000256" key="1">
    <source>
        <dbReference type="ARBA" id="ARBA00001968"/>
    </source>
</evidence>
<keyword evidence="4" id="KW-0540">Nuclease</keyword>
<evidence type="ECO:0000259" key="8">
    <source>
        <dbReference type="Pfam" id="PF13359"/>
    </source>
</evidence>
<name>A0A0L6VM19_9BASI</name>
<evidence type="ECO:0000256" key="6">
    <source>
        <dbReference type="ARBA" id="ARBA00022801"/>
    </source>
</evidence>
<comment type="subcellular location">
    <subcellularLocation>
        <location evidence="2">Nucleus</location>
    </subcellularLocation>
</comment>
<dbReference type="InterPro" id="IPR045249">
    <property type="entry name" value="HARBI1-like"/>
</dbReference>
<evidence type="ECO:0000313" key="10">
    <source>
        <dbReference type="Proteomes" id="UP000037035"/>
    </source>
</evidence>
<dbReference type="GO" id="GO:0016787">
    <property type="term" value="F:hydrolase activity"/>
    <property type="evidence" value="ECO:0007669"/>
    <property type="project" value="UniProtKB-KW"/>
</dbReference>
<evidence type="ECO:0000256" key="2">
    <source>
        <dbReference type="ARBA" id="ARBA00004123"/>
    </source>
</evidence>
<dbReference type="EMBL" id="LAVV01004932">
    <property type="protein sequence ID" value="KNZ61160.1"/>
    <property type="molecule type" value="Genomic_DNA"/>
</dbReference>
<dbReference type="Pfam" id="PF13359">
    <property type="entry name" value="DDE_Tnp_4"/>
    <property type="match status" value="1"/>
</dbReference>
<protein>
    <recommendedName>
        <fullName evidence="8">DDE Tnp4 domain-containing protein</fullName>
    </recommendedName>
</protein>
<dbReference type="VEuPathDB" id="FungiDB:VP01_1443g3"/>
<sequence length="232" mass="26497">MYWPVSTRKRINVRDSWACIQYRERNGQQGISLFCQICPESIQGSFHQFPPLERLDQWAEIKQSFEERHGIPQIVGAIDGTHIPMTIPVHDNLKGYINWKSWASIVFQCVVDGKGNFCNVYGGGPGSMHNTRVFNCSHLGRSLRANSTTPPMIPHGTFLPSVVIPANQWFNFIQSSTRIVVDQAFGRLKKGFENKYFACMILHNILKRKGTLYLHDLDTCLDKEVIFVDLPL</sequence>